<dbReference type="AlphaFoldDB" id="A0A7Y0EQ51"/>
<dbReference type="PANTHER" id="PTHR30619">
    <property type="entry name" value="DNA INTERNALIZATION/COMPETENCE PROTEIN COMEC/REC2"/>
    <property type="match status" value="1"/>
</dbReference>
<feature type="transmembrane region" description="Helical" evidence="6">
    <location>
        <begin position="348"/>
        <end position="364"/>
    </location>
</feature>
<dbReference type="PANTHER" id="PTHR30619:SF7">
    <property type="entry name" value="BETA-LACTAMASE DOMAIN PROTEIN"/>
    <property type="match status" value="1"/>
</dbReference>
<dbReference type="Pfam" id="PF03772">
    <property type="entry name" value="Competence"/>
    <property type="match status" value="1"/>
</dbReference>
<protein>
    <submittedName>
        <fullName evidence="8">Competence protein</fullName>
    </submittedName>
</protein>
<evidence type="ECO:0000256" key="5">
    <source>
        <dbReference type="ARBA" id="ARBA00023136"/>
    </source>
</evidence>
<comment type="subcellular location">
    <subcellularLocation>
        <location evidence="1">Cell membrane</location>
        <topology evidence="1">Multi-pass membrane protein</topology>
    </subcellularLocation>
</comment>
<keyword evidence="9" id="KW-1185">Reference proteome</keyword>
<dbReference type="NCBIfam" id="TIGR00360">
    <property type="entry name" value="ComEC_N-term"/>
    <property type="match status" value="1"/>
</dbReference>
<comment type="caution">
    <text evidence="8">The sequence shown here is derived from an EMBL/GenBank/DDBJ whole genome shotgun (WGS) entry which is preliminary data.</text>
</comment>
<evidence type="ECO:0000256" key="4">
    <source>
        <dbReference type="ARBA" id="ARBA00022989"/>
    </source>
</evidence>
<feature type="transmembrane region" description="Helical" evidence="6">
    <location>
        <begin position="303"/>
        <end position="320"/>
    </location>
</feature>
<sequence>MLPVALTAWAASLATHYGFAWMVSDMTGDGSVTPVLRAWPIPSAHPILLIGMTITVLLLAVLVVAAVLKRRWAVMLAACVAMALVASIASITANALLWIDPATVQARQGKAVSTVTLMLSAPAVAADQRDYDCQADARLTGLQHDGETLRSAALARIYASGEECTQLVNGGGYRMTGVLQQAEYGKLPLWLLVEEGNESARIRAAPVPLAVVHHMQQTFFAVTEQLPDQGRVLVPGLTLGVLGQDYVGGAADMNPVNDTYAQRLEDCFRRSGIMHLMAVSGGHFALLSELVRRACAWLLIDRRITAVAMAMALVGLATAMFPSDSVMRALIMGLMSAACLMLGRRAQALSALCWTVIGVLIIQPRMACSFGFALSAAAVLGIVLFARPLSELLGKVMPHPLAEGMAMTMAAQMFTLPIQILMEPQLPLLSIPANLIVAPFVGFSTITGLMALCCAWCLPALAGILAGTAALGTLVMERVALWLGNGSMAMLPWAEGVWGALLMLAAELAVAWALRGAMRRVRRFNLVDEDLPGERFGSSWRVRLNLWWQGTIRLVNPCPAMRGD</sequence>
<gene>
    <name evidence="8" type="ORF">G1C95_1516</name>
</gene>
<feature type="transmembrane region" description="Helical" evidence="6">
    <location>
        <begin position="428"/>
        <end position="449"/>
    </location>
</feature>
<evidence type="ECO:0000256" key="6">
    <source>
        <dbReference type="SAM" id="Phobius"/>
    </source>
</evidence>
<proteinExistence type="predicted"/>
<accession>A0A7Y0EQ51</accession>
<evidence type="ECO:0000259" key="7">
    <source>
        <dbReference type="Pfam" id="PF03772"/>
    </source>
</evidence>
<feature type="transmembrane region" description="Helical" evidence="6">
    <location>
        <begin position="44"/>
        <end position="68"/>
    </location>
</feature>
<evidence type="ECO:0000313" key="9">
    <source>
        <dbReference type="Proteomes" id="UP000532194"/>
    </source>
</evidence>
<evidence type="ECO:0000256" key="3">
    <source>
        <dbReference type="ARBA" id="ARBA00022692"/>
    </source>
</evidence>
<dbReference type="GO" id="GO:0005886">
    <property type="term" value="C:plasma membrane"/>
    <property type="evidence" value="ECO:0007669"/>
    <property type="project" value="UniProtKB-SubCell"/>
</dbReference>
<feature type="domain" description="ComEC/Rec2-related protein" evidence="7">
    <location>
        <begin position="262"/>
        <end position="512"/>
    </location>
</feature>
<feature type="transmembrane region" description="Helical" evidence="6">
    <location>
        <begin position="496"/>
        <end position="514"/>
    </location>
</feature>
<name>A0A7Y0EQ51_9BIFI</name>
<evidence type="ECO:0000313" key="8">
    <source>
        <dbReference type="EMBL" id="NMM94329.1"/>
    </source>
</evidence>
<feature type="transmembrane region" description="Helical" evidence="6">
    <location>
        <begin position="75"/>
        <end position="99"/>
    </location>
</feature>
<dbReference type="Proteomes" id="UP000532194">
    <property type="component" value="Unassembled WGS sequence"/>
</dbReference>
<keyword evidence="4 6" id="KW-1133">Transmembrane helix</keyword>
<evidence type="ECO:0000256" key="1">
    <source>
        <dbReference type="ARBA" id="ARBA00004651"/>
    </source>
</evidence>
<dbReference type="EMBL" id="JAAIII010000004">
    <property type="protein sequence ID" value="NMM94329.1"/>
    <property type="molecule type" value="Genomic_DNA"/>
</dbReference>
<keyword evidence="5 6" id="KW-0472">Membrane</keyword>
<feature type="transmembrane region" description="Helical" evidence="6">
    <location>
        <begin position="272"/>
        <end position="291"/>
    </location>
</feature>
<feature type="transmembrane region" description="Helical" evidence="6">
    <location>
        <begin position="370"/>
        <end position="389"/>
    </location>
</feature>
<organism evidence="8 9">
    <name type="scientific">Bifidobacterium oedipodis</name>
    <dbReference type="NCBI Taxonomy" id="2675322"/>
    <lineage>
        <taxon>Bacteria</taxon>
        <taxon>Bacillati</taxon>
        <taxon>Actinomycetota</taxon>
        <taxon>Actinomycetes</taxon>
        <taxon>Bifidobacteriales</taxon>
        <taxon>Bifidobacteriaceae</taxon>
        <taxon>Bifidobacterium</taxon>
    </lineage>
</organism>
<dbReference type="InterPro" id="IPR052159">
    <property type="entry name" value="Competence_DNA_uptake"/>
</dbReference>
<keyword evidence="2" id="KW-1003">Cell membrane</keyword>
<keyword evidence="3 6" id="KW-0812">Transmembrane</keyword>
<dbReference type="InterPro" id="IPR004477">
    <property type="entry name" value="ComEC_N"/>
</dbReference>
<reference evidence="8 9" key="1">
    <citation type="submission" date="2020-02" db="EMBL/GenBank/DDBJ databases">
        <title>Characterization of phylogenetic diversity of novel bifidobacterial species isolated in Czech ZOOs.</title>
        <authorList>
            <person name="Lugli G.A."/>
            <person name="Vera N.B."/>
            <person name="Ventura M."/>
        </authorList>
    </citation>
    <scope>NUCLEOTIDE SEQUENCE [LARGE SCALE GENOMIC DNA]</scope>
    <source>
        <strain evidence="8 9">DSM 109957</strain>
    </source>
</reference>
<feature type="transmembrane region" description="Helical" evidence="6">
    <location>
        <begin position="456"/>
        <end position="476"/>
    </location>
</feature>
<evidence type="ECO:0000256" key="2">
    <source>
        <dbReference type="ARBA" id="ARBA00022475"/>
    </source>
</evidence>